<evidence type="ECO:0000313" key="1">
    <source>
        <dbReference type="EMBL" id="KAJ3539097.1"/>
    </source>
</evidence>
<comment type="caution">
    <text evidence="1">The sequence shown here is derived from an EMBL/GenBank/DDBJ whole genome shotgun (WGS) entry which is preliminary data.</text>
</comment>
<accession>A0ACC1SG82</accession>
<keyword evidence="2" id="KW-1185">Reference proteome</keyword>
<dbReference type="Proteomes" id="UP001148662">
    <property type="component" value="Unassembled WGS sequence"/>
</dbReference>
<dbReference type="EMBL" id="JANHOG010001319">
    <property type="protein sequence ID" value="KAJ3539097.1"/>
    <property type="molecule type" value="Genomic_DNA"/>
</dbReference>
<name>A0ACC1SG82_9APHY</name>
<gene>
    <name evidence="1" type="ORF">NM688_g6414</name>
</gene>
<protein>
    <submittedName>
        <fullName evidence="1">Uncharacterized protein</fullName>
    </submittedName>
</protein>
<sequence>MCLSDTPSDQPPPVPVPPEVLAHVVDVHCHPTDSPISPALMDTLHVRLCAMATRGSDQALLFLHVGCRTSACLLLSASRWTSTSSTHAALCAIGYHPWFAHWIAVKPFASKEEHYRSLFLDPSSKPERIEAFERLLPGLPEPTLLSDVLTGLRENLSAFPNAMLGEVGLDRACRIPYGPPSAPPYALDETRRELSPFTIPLPHQLAILEAQLDLAVGLRRNVSVHSVKCQQATVELLDRSRSRHGDAWNTISIDMHSCGLSAQTWKDLEKKHSNIFLSLSVVINSRSPAHRDLIATCSSNRILVESDYHDPAYSTSETWKMLQMVAEVKGWTLEDTWEDDVLPEQWGAVRRVEENWRLFEKGDHRPIRKKDKRKLLLEDWESDEEDKKPPEVEECGQTSPQFVSFMLGDVGDIGSALLAWEGGEDFSDINAVVQDIQGVVHGYRGVFLDVFPTVRPRFTTPFCVSWTMRPKDIRADRPRVRCK</sequence>
<reference evidence="1" key="1">
    <citation type="submission" date="2022-07" db="EMBL/GenBank/DDBJ databases">
        <title>Genome Sequence of Phlebia brevispora.</title>
        <authorList>
            <person name="Buettner E."/>
        </authorList>
    </citation>
    <scope>NUCLEOTIDE SEQUENCE</scope>
    <source>
        <strain evidence="1">MPL23</strain>
    </source>
</reference>
<organism evidence="1 2">
    <name type="scientific">Phlebia brevispora</name>
    <dbReference type="NCBI Taxonomy" id="194682"/>
    <lineage>
        <taxon>Eukaryota</taxon>
        <taxon>Fungi</taxon>
        <taxon>Dikarya</taxon>
        <taxon>Basidiomycota</taxon>
        <taxon>Agaricomycotina</taxon>
        <taxon>Agaricomycetes</taxon>
        <taxon>Polyporales</taxon>
        <taxon>Meruliaceae</taxon>
        <taxon>Phlebia</taxon>
    </lineage>
</organism>
<proteinExistence type="predicted"/>
<evidence type="ECO:0000313" key="2">
    <source>
        <dbReference type="Proteomes" id="UP001148662"/>
    </source>
</evidence>